<name>A0A1G4R622_9BACL</name>
<accession>A0A1G4R622</accession>
<protein>
    <recommendedName>
        <fullName evidence="3">Aminoglycoside phosphotransferase domain-containing protein</fullName>
    </recommendedName>
</protein>
<gene>
    <name evidence="1" type="ORF">SAMN04487970_101264</name>
</gene>
<organism evidence="1 2">
    <name type="scientific">Paenibacillus tianmuensis</name>
    <dbReference type="NCBI Taxonomy" id="624147"/>
    <lineage>
        <taxon>Bacteria</taxon>
        <taxon>Bacillati</taxon>
        <taxon>Bacillota</taxon>
        <taxon>Bacilli</taxon>
        <taxon>Bacillales</taxon>
        <taxon>Paenibacillaceae</taxon>
        <taxon>Paenibacillus</taxon>
    </lineage>
</organism>
<evidence type="ECO:0008006" key="3">
    <source>
        <dbReference type="Google" id="ProtNLM"/>
    </source>
</evidence>
<sequence>MPAIVNRIFARWVEETEGYLASWERLQRAGYGSEAGGVKRILDEIVPFRLRRATGLSLTNRDVSPENLIVCEAGVRLIDPVPIVYDGLAFAGDVLNNFNTLFPSFHRSPRYERHRFDRYRPLLCSFADGFLEGYAQGDPEMLYALRVEQFLMLLDLTCHHIGLLEHDMTEEAVLRYGDKTAMEERIPTYIAGMEQFRLL</sequence>
<keyword evidence="2" id="KW-1185">Reference proteome</keyword>
<reference evidence="2" key="1">
    <citation type="submission" date="2016-10" db="EMBL/GenBank/DDBJ databases">
        <authorList>
            <person name="Varghese N."/>
            <person name="Submissions S."/>
        </authorList>
    </citation>
    <scope>NUCLEOTIDE SEQUENCE [LARGE SCALE GENOMIC DNA]</scope>
    <source>
        <strain evidence="2">CGMCC 1.8946</strain>
    </source>
</reference>
<evidence type="ECO:0000313" key="2">
    <source>
        <dbReference type="Proteomes" id="UP000198601"/>
    </source>
</evidence>
<dbReference type="Proteomes" id="UP000198601">
    <property type="component" value="Unassembled WGS sequence"/>
</dbReference>
<proteinExistence type="predicted"/>
<evidence type="ECO:0000313" key="1">
    <source>
        <dbReference type="EMBL" id="SCW52266.1"/>
    </source>
</evidence>
<dbReference type="EMBL" id="FMTT01000012">
    <property type="protein sequence ID" value="SCW52266.1"/>
    <property type="molecule type" value="Genomic_DNA"/>
</dbReference>
<dbReference type="AlphaFoldDB" id="A0A1G4R622"/>